<evidence type="ECO:0000313" key="4">
    <source>
        <dbReference type="Proteomes" id="UP001224418"/>
    </source>
</evidence>
<dbReference type="InterPro" id="IPR002347">
    <property type="entry name" value="SDR_fam"/>
</dbReference>
<dbReference type="Pfam" id="PF13561">
    <property type="entry name" value="adh_short_C2"/>
    <property type="match status" value="1"/>
</dbReference>
<dbReference type="CDD" id="cd05233">
    <property type="entry name" value="SDR_c"/>
    <property type="match status" value="1"/>
</dbReference>
<dbReference type="PRINTS" id="PR00081">
    <property type="entry name" value="GDHRDH"/>
</dbReference>
<accession>A0ABU0JS38</accession>
<dbReference type="Gene3D" id="3.40.50.720">
    <property type="entry name" value="NAD(P)-binding Rossmann-like Domain"/>
    <property type="match status" value="1"/>
</dbReference>
<dbReference type="RefSeq" id="WP_307355788.1">
    <property type="nucleotide sequence ID" value="NZ_BAAACJ010000037.1"/>
</dbReference>
<comment type="caution">
    <text evidence="3">The sequence shown here is derived from an EMBL/GenBank/DDBJ whole genome shotgun (WGS) entry which is preliminary data.</text>
</comment>
<evidence type="ECO:0000256" key="2">
    <source>
        <dbReference type="ARBA" id="ARBA00023002"/>
    </source>
</evidence>
<keyword evidence="4" id="KW-1185">Reference proteome</keyword>
<protein>
    <submittedName>
        <fullName evidence="3">NAD(P)-dependent dehydrogenase (Short-subunit alcohol dehydrogenase family)</fullName>
    </submittedName>
</protein>
<reference evidence="3 4" key="1">
    <citation type="submission" date="2023-07" db="EMBL/GenBank/DDBJ databases">
        <title>Genomic Encyclopedia of Type Strains, Phase IV (KMG-IV): sequencing the most valuable type-strain genomes for metagenomic binning, comparative biology and taxonomic classification.</title>
        <authorList>
            <person name="Goeker M."/>
        </authorList>
    </citation>
    <scope>NUCLEOTIDE SEQUENCE [LARGE SCALE GENOMIC DNA]</scope>
    <source>
        <strain evidence="3 4">DSM 1400</strain>
    </source>
</reference>
<dbReference type="EMBL" id="JAUSWN010000012">
    <property type="protein sequence ID" value="MDQ0479864.1"/>
    <property type="molecule type" value="Genomic_DNA"/>
</dbReference>
<comment type="similarity">
    <text evidence="1">Belongs to the short-chain dehydrogenases/reductases (SDR) family.</text>
</comment>
<name>A0ABU0JS38_HATLI</name>
<dbReference type="SUPFAM" id="SSF51735">
    <property type="entry name" value="NAD(P)-binding Rossmann-fold domains"/>
    <property type="match status" value="1"/>
</dbReference>
<gene>
    <name evidence="3" type="ORF">QOZ93_001606</name>
</gene>
<dbReference type="PANTHER" id="PTHR43669">
    <property type="entry name" value="5-KETO-D-GLUCONATE 5-REDUCTASE"/>
    <property type="match status" value="1"/>
</dbReference>
<evidence type="ECO:0000313" key="3">
    <source>
        <dbReference type="EMBL" id="MDQ0479864.1"/>
    </source>
</evidence>
<keyword evidence="2" id="KW-0560">Oxidoreductase</keyword>
<dbReference type="PANTHER" id="PTHR43669:SF3">
    <property type="entry name" value="ALCOHOL DEHYDROGENASE, PUTATIVE (AFU_ORTHOLOGUE AFUA_3G03445)-RELATED"/>
    <property type="match status" value="1"/>
</dbReference>
<sequence length="250" mass="27782">MLQKTNFLDLSRKVAIISGGAEGVGIETAELLSAYGAKIALLDMSSTGHKGIERLCSAGRVAKFYRCDVTKFEDCKYVIEEIKKDFGKIDVLFNNAEDAFRKTVVEIEEKENDLILDVGLKGTYQLSKVAIPVMAQGGGGSIINTCSAWTIKDLHKISAYSVIKREIANLTKDMAIDYEDKNIRVNSINVDDTFTKCIKDEEGEPKDRTLNKLGMPEDIKKVILFLASDLSSWVTGTDLLIDNQYRLILK</sequence>
<dbReference type="Proteomes" id="UP001224418">
    <property type="component" value="Unassembled WGS sequence"/>
</dbReference>
<dbReference type="InterPro" id="IPR036291">
    <property type="entry name" value="NAD(P)-bd_dom_sf"/>
</dbReference>
<dbReference type="PRINTS" id="PR00080">
    <property type="entry name" value="SDRFAMILY"/>
</dbReference>
<evidence type="ECO:0000256" key="1">
    <source>
        <dbReference type="ARBA" id="ARBA00006484"/>
    </source>
</evidence>
<proteinExistence type="inferred from homology"/>
<organism evidence="3 4">
    <name type="scientific">Hathewaya limosa</name>
    <name type="common">Clostridium limosum</name>
    <dbReference type="NCBI Taxonomy" id="1536"/>
    <lineage>
        <taxon>Bacteria</taxon>
        <taxon>Bacillati</taxon>
        <taxon>Bacillota</taxon>
        <taxon>Clostridia</taxon>
        <taxon>Eubacteriales</taxon>
        <taxon>Clostridiaceae</taxon>
        <taxon>Hathewaya</taxon>
    </lineage>
</organism>